<sequence>MSTDIDDPGDEEPTLPVKISLSLGESGDMWVARDEDTGVTSQGKTREAALENLDEAVAGYHGAGESPSDEELRTMGINPEQNTSGSLDESDVFQ</sequence>
<dbReference type="OrthoDB" id="201961at2157"/>
<dbReference type="Pfam" id="PF24113">
    <property type="entry name" value="DUF7387"/>
    <property type="match status" value="1"/>
</dbReference>
<dbReference type="EMBL" id="JNFH02000001">
    <property type="protein sequence ID" value="KKF40118.1"/>
    <property type="molecule type" value="Genomic_DNA"/>
</dbReference>
<proteinExistence type="predicted"/>
<feature type="region of interest" description="Disordered" evidence="1">
    <location>
        <begin position="58"/>
        <end position="94"/>
    </location>
</feature>
<dbReference type="Proteomes" id="UP000053331">
    <property type="component" value="Unassembled WGS sequence"/>
</dbReference>
<keyword evidence="3" id="KW-1185">Reference proteome</keyword>
<evidence type="ECO:0000256" key="1">
    <source>
        <dbReference type="SAM" id="MobiDB-lite"/>
    </source>
</evidence>
<dbReference type="AlphaFoldDB" id="A0A0F8BIH5"/>
<protein>
    <recommendedName>
        <fullName evidence="4">HicB-like antitoxin of toxin-antitoxin system domain-containing protein</fullName>
    </recommendedName>
</protein>
<comment type="caution">
    <text evidence="2">The sequence shown here is derived from an EMBL/GenBank/DDBJ whole genome shotgun (WGS) entry which is preliminary data.</text>
</comment>
<evidence type="ECO:0008006" key="4">
    <source>
        <dbReference type="Google" id="ProtNLM"/>
    </source>
</evidence>
<dbReference type="RefSeq" id="WP_050022804.1">
    <property type="nucleotide sequence ID" value="NZ_JNFH02000001.1"/>
</dbReference>
<dbReference type="InterPro" id="IPR035069">
    <property type="entry name" value="TTHA1013/TTHA0281-like"/>
</dbReference>
<evidence type="ECO:0000313" key="2">
    <source>
        <dbReference type="EMBL" id="KKF40118.1"/>
    </source>
</evidence>
<dbReference type="InterPro" id="IPR055811">
    <property type="entry name" value="DUF7387"/>
</dbReference>
<organism evidence="2 3">
    <name type="scientific">Halorubrum saccharovorum</name>
    <dbReference type="NCBI Taxonomy" id="2248"/>
    <lineage>
        <taxon>Archaea</taxon>
        <taxon>Methanobacteriati</taxon>
        <taxon>Methanobacteriota</taxon>
        <taxon>Stenosarchaea group</taxon>
        <taxon>Halobacteria</taxon>
        <taxon>Halobacteriales</taxon>
        <taxon>Haloferacaceae</taxon>
        <taxon>Halorubrum</taxon>
    </lineage>
</organism>
<reference evidence="2 3" key="1">
    <citation type="journal article" date="2015" name="Genome Announc.">
        <title>Draft genome sequence of a Halorubrum H3 strain isolated from the burlinskoye salt lake (Altai Krai, Russia).</title>
        <authorList>
            <person name="Rozanov A.S."/>
            <person name="Bryanskaya A.V."/>
            <person name="Malup T.K."/>
            <person name="Kotenko A.V."/>
            <person name="Peltek S.E."/>
        </authorList>
    </citation>
    <scope>NUCLEOTIDE SEQUENCE [LARGE SCALE GENOMIC DNA]</scope>
    <source>
        <strain evidence="2 3">H3</strain>
    </source>
</reference>
<evidence type="ECO:0000313" key="3">
    <source>
        <dbReference type="Proteomes" id="UP000053331"/>
    </source>
</evidence>
<dbReference type="SUPFAM" id="SSF143100">
    <property type="entry name" value="TTHA1013/TTHA0281-like"/>
    <property type="match status" value="1"/>
</dbReference>
<name>A0A0F8BIH5_9EURY</name>
<accession>A0A0F8BIH5</accession>
<gene>
    <name evidence="2" type="ORF">FK85_22850</name>
</gene>